<dbReference type="Gene3D" id="1.40.20.10">
    <property type="entry name" value="CHAD domain"/>
    <property type="match status" value="1"/>
</dbReference>
<reference evidence="2 3" key="1">
    <citation type="submission" date="2015-03" db="EMBL/GenBank/DDBJ databases">
        <authorList>
            <person name="Lepp D."/>
            <person name="Hassan Y.I."/>
            <person name="Li X.-Z."/>
            <person name="Zhou T."/>
        </authorList>
    </citation>
    <scope>NUCLEOTIDE SEQUENCE [LARGE SCALE GENOMIC DNA]</scope>
    <source>
        <strain evidence="2 3">E84</strain>
    </source>
</reference>
<keyword evidence="3" id="KW-1185">Reference proteome</keyword>
<evidence type="ECO:0000313" key="3">
    <source>
        <dbReference type="Proteomes" id="UP000033411"/>
    </source>
</evidence>
<dbReference type="InterPro" id="IPR038186">
    <property type="entry name" value="CHAD_dom_sf"/>
</dbReference>
<dbReference type="RefSeq" id="WP_046138779.1">
    <property type="nucleotide sequence ID" value="NZ_LANJ01000020.1"/>
</dbReference>
<dbReference type="InterPro" id="IPR007899">
    <property type="entry name" value="CHAD_dom"/>
</dbReference>
<dbReference type="Pfam" id="PF05235">
    <property type="entry name" value="CHAD"/>
    <property type="match status" value="1"/>
</dbReference>
<feature type="domain" description="CHAD" evidence="1">
    <location>
        <begin position="1"/>
        <end position="296"/>
    </location>
</feature>
<dbReference type="Proteomes" id="UP000033411">
    <property type="component" value="Unassembled WGS sequence"/>
</dbReference>
<dbReference type="PANTHER" id="PTHR39339:SF1">
    <property type="entry name" value="CHAD DOMAIN-CONTAINING PROTEIN"/>
    <property type="match status" value="1"/>
</dbReference>
<dbReference type="PROSITE" id="PS51708">
    <property type="entry name" value="CHAD"/>
    <property type="match status" value="1"/>
</dbReference>
<dbReference type="PATRIC" id="fig|1293439.3.peg.2399"/>
<accession>A0A0F5Q9C7</accession>
<name>A0A0F5Q9C7_9HYPH</name>
<gene>
    <name evidence="2" type="ORF">WH87_13335</name>
</gene>
<dbReference type="OrthoDB" id="9810907at2"/>
<organism evidence="2 3">
    <name type="scientific">Devosia epidermidihirudinis</name>
    <dbReference type="NCBI Taxonomy" id="1293439"/>
    <lineage>
        <taxon>Bacteria</taxon>
        <taxon>Pseudomonadati</taxon>
        <taxon>Pseudomonadota</taxon>
        <taxon>Alphaproteobacteria</taxon>
        <taxon>Hyphomicrobiales</taxon>
        <taxon>Devosiaceae</taxon>
        <taxon>Devosia</taxon>
    </lineage>
</organism>
<evidence type="ECO:0000259" key="1">
    <source>
        <dbReference type="PROSITE" id="PS51708"/>
    </source>
</evidence>
<evidence type="ECO:0000313" key="2">
    <source>
        <dbReference type="EMBL" id="KKC36624.1"/>
    </source>
</evidence>
<dbReference type="STRING" id="1293439.WH87_13335"/>
<sequence>MMSFQFTQRSGIEKQVRSIARGQISRALEASYEPRGNLDDLVHQLRRRCKKLRGLVRLIEPRFKNAKRENRAFRDAAAGLAGRRDAAVMVETFSQILEIDLNRKGRPQISATQAKDILHSLQQAVGGPPDAVEATLLLRSFIEIFEAAKSRAGTWEISGKGFDQIGDGLEATYRRMQTGLAVVERDASAEAIHAWRKDTKYHWHHVSLFVAAAPDTLTARRHNLDRLGEWLGDHHNLAVLDATLADYPDIEAVRRVIAERQATLAADAIGLGRQLLAEKPNMLRERFERYWTLLPKKD</sequence>
<dbReference type="PANTHER" id="PTHR39339">
    <property type="entry name" value="SLR1444 PROTEIN"/>
    <property type="match status" value="1"/>
</dbReference>
<dbReference type="EMBL" id="LANJ01000020">
    <property type="protein sequence ID" value="KKC36624.1"/>
    <property type="molecule type" value="Genomic_DNA"/>
</dbReference>
<proteinExistence type="predicted"/>
<dbReference type="SMART" id="SM00880">
    <property type="entry name" value="CHAD"/>
    <property type="match status" value="1"/>
</dbReference>
<dbReference type="AlphaFoldDB" id="A0A0F5Q9C7"/>
<comment type="caution">
    <text evidence="2">The sequence shown here is derived from an EMBL/GenBank/DDBJ whole genome shotgun (WGS) entry which is preliminary data.</text>
</comment>
<protein>
    <recommendedName>
        <fullName evidence="1">CHAD domain-containing protein</fullName>
    </recommendedName>
</protein>